<sequence length="75" mass="8804">MLKPPERKSFRFSGEGKRYLLYLLGGVRIPPPPLKHNSFFFLSSHAEMTRIAVSRFVERERLSEIRELLNAFNQP</sequence>
<protein>
    <submittedName>
        <fullName evidence="1">Uncharacterized protein</fullName>
    </submittedName>
</protein>
<evidence type="ECO:0000313" key="1">
    <source>
        <dbReference type="EMBL" id="GFY68477.1"/>
    </source>
</evidence>
<comment type="caution">
    <text evidence="1">The sequence shown here is derived from an EMBL/GenBank/DDBJ whole genome shotgun (WGS) entry which is preliminary data.</text>
</comment>
<gene>
    <name evidence="1" type="ORF">TNIN_191991</name>
</gene>
<keyword evidence="2" id="KW-1185">Reference proteome</keyword>
<name>A0A8X6YD20_9ARAC</name>
<accession>A0A8X6YD20</accession>
<dbReference type="AlphaFoldDB" id="A0A8X6YD20"/>
<reference evidence="1" key="1">
    <citation type="submission" date="2020-08" db="EMBL/GenBank/DDBJ databases">
        <title>Multicomponent nature underlies the extraordinary mechanical properties of spider dragline silk.</title>
        <authorList>
            <person name="Kono N."/>
            <person name="Nakamura H."/>
            <person name="Mori M."/>
            <person name="Yoshida Y."/>
            <person name="Ohtoshi R."/>
            <person name="Malay A.D."/>
            <person name="Moran D.A.P."/>
            <person name="Tomita M."/>
            <person name="Numata K."/>
            <person name="Arakawa K."/>
        </authorList>
    </citation>
    <scope>NUCLEOTIDE SEQUENCE</scope>
</reference>
<organism evidence="1 2">
    <name type="scientific">Trichonephila inaurata madagascariensis</name>
    <dbReference type="NCBI Taxonomy" id="2747483"/>
    <lineage>
        <taxon>Eukaryota</taxon>
        <taxon>Metazoa</taxon>
        <taxon>Ecdysozoa</taxon>
        <taxon>Arthropoda</taxon>
        <taxon>Chelicerata</taxon>
        <taxon>Arachnida</taxon>
        <taxon>Araneae</taxon>
        <taxon>Araneomorphae</taxon>
        <taxon>Entelegynae</taxon>
        <taxon>Araneoidea</taxon>
        <taxon>Nephilidae</taxon>
        <taxon>Trichonephila</taxon>
        <taxon>Trichonephila inaurata</taxon>
    </lineage>
</organism>
<dbReference type="EMBL" id="BMAV01017082">
    <property type="protein sequence ID" value="GFY68477.1"/>
    <property type="molecule type" value="Genomic_DNA"/>
</dbReference>
<proteinExistence type="predicted"/>
<evidence type="ECO:0000313" key="2">
    <source>
        <dbReference type="Proteomes" id="UP000886998"/>
    </source>
</evidence>
<dbReference type="Proteomes" id="UP000886998">
    <property type="component" value="Unassembled WGS sequence"/>
</dbReference>